<dbReference type="SUPFAM" id="SSF54236">
    <property type="entry name" value="Ubiquitin-like"/>
    <property type="match status" value="1"/>
</dbReference>
<feature type="domain" description="UBA" evidence="2">
    <location>
        <begin position="314"/>
        <end position="358"/>
    </location>
</feature>
<dbReference type="PANTHER" id="PTHR10677:SF3">
    <property type="entry name" value="FI07626P-RELATED"/>
    <property type="match status" value="1"/>
</dbReference>
<dbReference type="EMBL" id="VDEP01000142">
    <property type="protein sequence ID" value="KAA1128374.1"/>
    <property type="molecule type" value="Genomic_DNA"/>
</dbReference>
<dbReference type="GO" id="GO:0006511">
    <property type="term" value="P:ubiquitin-dependent protein catabolic process"/>
    <property type="evidence" value="ECO:0007669"/>
    <property type="project" value="TreeGrafter"/>
</dbReference>
<evidence type="ECO:0000313" key="4">
    <source>
        <dbReference type="EMBL" id="KAA1066306.1"/>
    </source>
</evidence>
<dbReference type="AlphaFoldDB" id="A0A5B0P266"/>
<dbReference type="InterPro" id="IPR009060">
    <property type="entry name" value="UBA-like_sf"/>
</dbReference>
<dbReference type="Pfam" id="PF00627">
    <property type="entry name" value="UBA"/>
    <property type="match status" value="1"/>
</dbReference>
<dbReference type="SUPFAM" id="SSF46934">
    <property type="entry name" value="UBA-like"/>
    <property type="match status" value="1"/>
</dbReference>
<evidence type="ECO:0000313" key="6">
    <source>
        <dbReference type="EMBL" id="KAA1095655.1"/>
    </source>
</evidence>
<dbReference type="InterPro" id="IPR000626">
    <property type="entry name" value="Ubiquitin-like_dom"/>
</dbReference>
<dbReference type="InterPro" id="IPR029071">
    <property type="entry name" value="Ubiquitin-like_domsf"/>
</dbReference>
<feature type="domain" description="Ubiquitin-like" evidence="3">
    <location>
        <begin position="20"/>
        <end position="91"/>
    </location>
</feature>
<dbReference type="InterPro" id="IPR015496">
    <property type="entry name" value="Ubiquilin"/>
</dbReference>
<feature type="compositionally biased region" description="Low complexity" evidence="1">
    <location>
        <begin position="1"/>
        <end position="16"/>
    </location>
</feature>
<dbReference type="OMA" id="PGMDMFG"/>
<accession>A0A5B0P266</accession>
<feature type="region of interest" description="Disordered" evidence="1">
    <location>
        <begin position="1"/>
        <end position="20"/>
    </location>
</feature>
<evidence type="ECO:0000259" key="3">
    <source>
        <dbReference type="PROSITE" id="PS50053"/>
    </source>
</evidence>
<dbReference type="SMART" id="SM00213">
    <property type="entry name" value="UBQ"/>
    <property type="match status" value="1"/>
</dbReference>
<dbReference type="GO" id="GO:0031593">
    <property type="term" value="F:polyubiquitin modification-dependent protein binding"/>
    <property type="evidence" value="ECO:0007669"/>
    <property type="project" value="TreeGrafter"/>
</dbReference>
<dbReference type="EMBL" id="VSWC01000105">
    <property type="protein sequence ID" value="KAA1087436.1"/>
    <property type="molecule type" value="Genomic_DNA"/>
</dbReference>
<gene>
    <name evidence="4" type="ORF">PGT21_028105</name>
    <name evidence="5" type="ORF">PGT21_031534</name>
    <name evidence="6" type="ORF">PGTUg99_016010</name>
    <name evidence="7" type="ORF">PGTUg99_016382</name>
</gene>
<dbReference type="Pfam" id="PF00240">
    <property type="entry name" value="ubiquitin"/>
    <property type="match status" value="1"/>
</dbReference>
<dbReference type="PROSITE" id="PS50030">
    <property type="entry name" value="UBA"/>
    <property type="match status" value="1"/>
</dbReference>
<evidence type="ECO:0000313" key="7">
    <source>
        <dbReference type="EMBL" id="KAA1128374.1"/>
    </source>
</evidence>
<organism evidence="6 9">
    <name type="scientific">Puccinia graminis f. sp. tritici</name>
    <dbReference type="NCBI Taxonomy" id="56615"/>
    <lineage>
        <taxon>Eukaryota</taxon>
        <taxon>Fungi</taxon>
        <taxon>Dikarya</taxon>
        <taxon>Basidiomycota</taxon>
        <taxon>Pucciniomycotina</taxon>
        <taxon>Pucciniomycetes</taxon>
        <taxon>Pucciniales</taxon>
        <taxon>Pucciniaceae</taxon>
        <taxon>Puccinia</taxon>
    </lineage>
</organism>
<evidence type="ECO:0000313" key="9">
    <source>
        <dbReference type="Proteomes" id="UP000325313"/>
    </source>
</evidence>
<sequence>MSSQEATTSSAEPATTDSQITINIKAPSDSKLSLSISLSKTVWDLKKLISESTDPKVQAENQRLIYSGRVLKDESLLSEYKIQSGHSIHMVKGAPRPTNPTPATQQIPSNLNAGQQIAGNPLAPLLNATNQIPGFNPFADLGINTNDPNMAMNMMNNPQVLQSAARLLEDPAMVDQMIASDPRLQSMGPQVREMLRSPMFRQMLTNPDLMRSMHGAMRGSGASPFGDLTGAGATGGGATDPIAAALGAQTAAGATPGATAAPPTGAAPGMDPLAFMNTPFGQLMQQMNTPGAGAGMMGGMGFPMAAPQPADPRAPEERFEVQLGQLQAMGFTDARQNVRALLASGGSVEAAIEYILSGN</sequence>
<name>A0A5B0P266_PUCGR</name>
<dbReference type="PANTHER" id="PTHR10677">
    <property type="entry name" value="UBIQUILIN"/>
    <property type="match status" value="1"/>
</dbReference>
<dbReference type="EMBL" id="VDEP01000371">
    <property type="protein sequence ID" value="KAA1095655.1"/>
    <property type="molecule type" value="Genomic_DNA"/>
</dbReference>
<evidence type="ECO:0000313" key="5">
    <source>
        <dbReference type="EMBL" id="KAA1087436.1"/>
    </source>
</evidence>
<dbReference type="Gene3D" id="3.10.20.90">
    <property type="entry name" value="Phosphatidylinositol 3-kinase Catalytic Subunit, Chain A, domain 1"/>
    <property type="match status" value="1"/>
</dbReference>
<evidence type="ECO:0000256" key="1">
    <source>
        <dbReference type="SAM" id="MobiDB-lite"/>
    </source>
</evidence>
<evidence type="ECO:0000259" key="2">
    <source>
        <dbReference type="PROSITE" id="PS50030"/>
    </source>
</evidence>
<comment type="caution">
    <text evidence="6">The sequence shown here is derived from an EMBL/GenBank/DDBJ whole genome shotgun (WGS) entry which is preliminary data.</text>
</comment>
<dbReference type="EMBL" id="VSWC01000196">
    <property type="protein sequence ID" value="KAA1066306.1"/>
    <property type="molecule type" value="Genomic_DNA"/>
</dbReference>
<keyword evidence="8" id="KW-1185">Reference proteome</keyword>
<dbReference type="Proteomes" id="UP000325313">
    <property type="component" value="Unassembled WGS sequence"/>
</dbReference>
<evidence type="ECO:0008006" key="10">
    <source>
        <dbReference type="Google" id="ProtNLM"/>
    </source>
</evidence>
<dbReference type="OrthoDB" id="267397at2759"/>
<reference evidence="8 9" key="1">
    <citation type="submission" date="2019-05" db="EMBL/GenBank/DDBJ databases">
        <title>Emergence of the Ug99 lineage of the wheat stem rust pathogen through somatic hybridization.</title>
        <authorList>
            <person name="Li F."/>
            <person name="Upadhyaya N.M."/>
            <person name="Sperschneider J."/>
            <person name="Matny O."/>
            <person name="Nguyen-Phuc H."/>
            <person name="Mago R."/>
            <person name="Raley C."/>
            <person name="Miller M.E."/>
            <person name="Silverstein K.A.T."/>
            <person name="Henningsen E."/>
            <person name="Hirsch C.D."/>
            <person name="Visser B."/>
            <person name="Pretorius Z.A."/>
            <person name="Steffenson B.J."/>
            <person name="Schwessinger B."/>
            <person name="Dodds P.N."/>
            <person name="Figueroa M."/>
        </authorList>
    </citation>
    <scope>NUCLEOTIDE SEQUENCE [LARGE SCALE GENOMIC DNA]</scope>
    <source>
        <strain evidence="4">21-0</strain>
        <strain evidence="6 9">Ug99</strain>
    </source>
</reference>
<evidence type="ECO:0000313" key="8">
    <source>
        <dbReference type="Proteomes" id="UP000324748"/>
    </source>
</evidence>
<dbReference type="PROSITE" id="PS50053">
    <property type="entry name" value="UBIQUITIN_2"/>
    <property type="match status" value="1"/>
</dbReference>
<proteinExistence type="predicted"/>
<dbReference type="Proteomes" id="UP000324748">
    <property type="component" value="Unassembled WGS sequence"/>
</dbReference>
<protein>
    <recommendedName>
        <fullName evidence="10">Ubiquilin</fullName>
    </recommendedName>
</protein>
<dbReference type="SMART" id="SM00165">
    <property type="entry name" value="UBA"/>
    <property type="match status" value="1"/>
</dbReference>
<dbReference type="GO" id="GO:0005829">
    <property type="term" value="C:cytosol"/>
    <property type="evidence" value="ECO:0007669"/>
    <property type="project" value="TreeGrafter"/>
</dbReference>
<dbReference type="SMART" id="SM00727">
    <property type="entry name" value="STI1"/>
    <property type="match status" value="2"/>
</dbReference>
<dbReference type="Pfam" id="PF23195">
    <property type="entry name" value="UBQLN1"/>
    <property type="match status" value="1"/>
</dbReference>
<dbReference type="Gene3D" id="1.10.8.10">
    <property type="entry name" value="DNA helicase RuvA subunit, C-terminal domain"/>
    <property type="match status" value="1"/>
</dbReference>
<dbReference type="InterPro" id="IPR015940">
    <property type="entry name" value="UBA"/>
</dbReference>
<dbReference type="InterPro" id="IPR006636">
    <property type="entry name" value="STI1_HS-bd"/>
</dbReference>